<dbReference type="CDD" id="cd02869">
    <property type="entry name" value="PseudoU_synth_RluA_like"/>
    <property type="match status" value="1"/>
</dbReference>
<dbReference type="GO" id="GO:0160140">
    <property type="term" value="F:23S rRNA pseudouridine(1911/1915/1917) synthase activity"/>
    <property type="evidence" value="ECO:0007669"/>
    <property type="project" value="UniProtKB-EC"/>
</dbReference>
<dbReference type="InterPro" id="IPR006225">
    <property type="entry name" value="PsdUridine_synth_RluC/D"/>
</dbReference>
<dbReference type="NCBIfam" id="TIGR00005">
    <property type="entry name" value="rluA_subfam"/>
    <property type="match status" value="1"/>
</dbReference>
<protein>
    <recommendedName>
        <fullName evidence="6">Pseudouridine synthase</fullName>
        <ecNumber evidence="6">5.4.99.-</ecNumber>
    </recommendedName>
</protein>
<dbReference type="PANTHER" id="PTHR21600:SF44">
    <property type="entry name" value="RIBOSOMAL LARGE SUBUNIT PSEUDOURIDINE SYNTHASE D"/>
    <property type="match status" value="1"/>
</dbReference>
<name>U6B922_9HYPH</name>
<dbReference type="InterPro" id="IPR036986">
    <property type="entry name" value="S4_RNA-bd_sf"/>
</dbReference>
<dbReference type="GO" id="GO:0003723">
    <property type="term" value="F:RNA binding"/>
    <property type="evidence" value="ECO:0007669"/>
    <property type="project" value="UniProtKB-KW"/>
</dbReference>
<dbReference type="RefSeq" id="WP_007556596.1">
    <property type="nucleotide sequence ID" value="NC_022793.1"/>
</dbReference>
<evidence type="ECO:0000256" key="5">
    <source>
        <dbReference type="PROSITE-ProRule" id="PRU00182"/>
    </source>
</evidence>
<evidence type="ECO:0000256" key="3">
    <source>
        <dbReference type="ARBA" id="ARBA00036882"/>
    </source>
</evidence>
<dbReference type="PROSITE" id="PS01129">
    <property type="entry name" value="PSI_RLU"/>
    <property type="match status" value="1"/>
</dbReference>
<dbReference type="InterPro" id="IPR006145">
    <property type="entry name" value="PsdUridine_synth_RsuA/RluA"/>
</dbReference>
<dbReference type="AlphaFoldDB" id="U6B922"/>
<comment type="catalytic activity">
    <reaction evidence="6">
        <text>a uridine in RNA = a pseudouridine in RNA</text>
        <dbReference type="Rhea" id="RHEA:48348"/>
        <dbReference type="Rhea" id="RHEA-COMP:12068"/>
        <dbReference type="Rhea" id="RHEA-COMP:12069"/>
        <dbReference type="ChEBI" id="CHEBI:65314"/>
        <dbReference type="ChEBI" id="CHEBI:65315"/>
    </reaction>
</comment>
<evidence type="ECO:0000256" key="6">
    <source>
        <dbReference type="RuleBase" id="RU362028"/>
    </source>
</evidence>
<evidence type="ECO:0000313" key="8">
    <source>
        <dbReference type="EMBL" id="AHA28356.1"/>
    </source>
</evidence>
<evidence type="ECO:0000313" key="9">
    <source>
        <dbReference type="Proteomes" id="UP000017862"/>
    </source>
</evidence>
<feature type="active site" evidence="4">
    <location>
        <position position="148"/>
    </location>
</feature>
<evidence type="ECO:0000256" key="2">
    <source>
        <dbReference type="ARBA" id="ARBA00023235"/>
    </source>
</evidence>
<dbReference type="KEGG" id="lar:lam_1031"/>
<dbReference type="eggNOG" id="COG0564">
    <property type="taxonomic scope" value="Bacteria"/>
</dbReference>
<dbReference type="EC" id="5.4.99.-" evidence="6"/>
<comment type="catalytic activity">
    <reaction evidence="3">
        <text>uridine(1911/1915/1917) in 23S rRNA = pseudouridine(1911/1915/1917) in 23S rRNA</text>
        <dbReference type="Rhea" id="RHEA:42524"/>
        <dbReference type="Rhea" id="RHEA-COMP:10097"/>
        <dbReference type="Rhea" id="RHEA-COMP:10098"/>
        <dbReference type="ChEBI" id="CHEBI:65314"/>
        <dbReference type="ChEBI" id="CHEBI:65315"/>
        <dbReference type="EC" id="5.4.99.23"/>
    </reaction>
</comment>
<evidence type="ECO:0000259" key="7">
    <source>
        <dbReference type="Pfam" id="PF00849"/>
    </source>
</evidence>
<dbReference type="Gene3D" id="3.30.2350.10">
    <property type="entry name" value="Pseudouridine synthase"/>
    <property type="match status" value="1"/>
</dbReference>
<dbReference type="PANTHER" id="PTHR21600">
    <property type="entry name" value="MITOCHONDRIAL RNA PSEUDOURIDINE SYNTHASE"/>
    <property type="match status" value="1"/>
</dbReference>
<gene>
    <name evidence="8" type="primary">rluC</name>
    <name evidence="8" type="ORF">lam_1031</name>
</gene>
<dbReference type="Pfam" id="PF00849">
    <property type="entry name" value="PseudoU_synth_2"/>
    <property type="match status" value="1"/>
</dbReference>
<dbReference type="InterPro" id="IPR006224">
    <property type="entry name" value="PsdUridine_synth_RluA-like_CS"/>
</dbReference>
<keyword evidence="5" id="KW-0694">RNA-binding</keyword>
<proteinExistence type="inferred from homology"/>
<keyword evidence="2 6" id="KW-0413">Isomerase</keyword>
<dbReference type="GO" id="GO:0000455">
    <property type="term" value="P:enzyme-directed rRNA pseudouridine synthesis"/>
    <property type="evidence" value="ECO:0007669"/>
    <property type="project" value="TreeGrafter"/>
</dbReference>
<dbReference type="Gene3D" id="3.10.290.10">
    <property type="entry name" value="RNA-binding S4 domain"/>
    <property type="match status" value="1"/>
</dbReference>
<dbReference type="SUPFAM" id="SSF55120">
    <property type="entry name" value="Pseudouridine synthase"/>
    <property type="match status" value="1"/>
</dbReference>
<dbReference type="STRING" id="1261131.lam_1031"/>
<reference evidence="8 9" key="1">
    <citation type="journal article" date="2014" name="Mol. Plant Microbe Interact.">
        <title>The complete genome sequence of Candidatus Liberibacter americanus, associated with citrus Huanglongbing.</title>
        <authorList>
            <person name="Wulff N.A."/>
            <person name="Zhang S."/>
            <person name="Setubal J.C."/>
            <person name="Almeida N.F."/>
            <person name="Martins E.C."/>
            <person name="Harakava R."/>
            <person name="Kumar D."/>
            <person name="Rangel L.T."/>
            <person name="Foissac X."/>
            <person name="Bove J."/>
            <person name="Gabriel D.W."/>
        </authorList>
    </citation>
    <scope>NUCLEOTIDE SEQUENCE [LARGE SCALE GENOMIC DNA]</scope>
    <source>
        <strain evidence="8 9">Sao Paulo</strain>
    </source>
</reference>
<sequence>MRYVKHITIDDDEDNMRFDRWFMIHYHHISFAHLQKLLRSGQIRLNGGRVKSNFRLRAGQDVRIPPIVHASIIKNDKKPLIDQSINYLDASKFLNSILIYEDSEIYVFNKPSGIPVQGGSGITYHIDGLLNYWLGSKGEKTYLIHRLDQETSGILIVARTRASAQSLTEAFRMRKVKKIYWSLVRGVPNKNKFFISNWLIKKCRIGGDYVQVADNSEKGANHAISYFRIIDCSEKFCWLEMQPHTGRTHQLRVHALHIGHPIVGDKKYYINNSIGDYSSKIKNHLYLHARYIDFPHPSGGRLQITAPLSDHMAKTWDSFGFDYSTDVCFKRL</sequence>
<dbReference type="PROSITE" id="PS50889">
    <property type="entry name" value="S4"/>
    <property type="match status" value="1"/>
</dbReference>
<dbReference type="SUPFAM" id="SSF55174">
    <property type="entry name" value="Alpha-L RNA-binding motif"/>
    <property type="match status" value="1"/>
</dbReference>
<feature type="domain" description="Pseudouridine synthase RsuA/RluA-like" evidence="7">
    <location>
        <begin position="105"/>
        <end position="256"/>
    </location>
</feature>
<dbReference type="Proteomes" id="UP000017862">
    <property type="component" value="Chromosome"/>
</dbReference>
<dbReference type="PATRIC" id="fig|1261131.3.peg.988"/>
<organism evidence="8 9">
    <name type="scientific">Candidatus Liberibacter americanus str. Sao Paulo</name>
    <dbReference type="NCBI Taxonomy" id="1261131"/>
    <lineage>
        <taxon>Bacteria</taxon>
        <taxon>Pseudomonadati</taxon>
        <taxon>Pseudomonadota</taxon>
        <taxon>Alphaproteobacteria</taxon>
        <taxon>Hyphomicrobiales</taxon>
        <taxon>Rhizobiaceae</taxon>
        <taxon>Liberibacter</taxon>
    </lineage>
</organism>
<accession>U6B922</accession>
<comment type="function">
    <text evidence="6">Responsible for synthesis of pseudouridine from uracil.</text>
</comment>
<comment type="similarity">
    <text evidence="1 6">Belongs to the pseudouridine synthase RluA family.</text>
</comment>
<dbReference type="HOGENOM" id="CLU_016902_1_2_5"/>
<dbReference type="EMBL" id="CP006604">
    <property type="protein sequence ID" value="AHA28356.1"/>
    <property type="molecule type" value="Genomic_DNA"/>
</dbReference>
<evidence type="ECO:0000256" key="1">
    <source>
        <dbReference type="ARBA" id="ARBA00010876"/>
    </source>
</evidence>
<keyword evidence="9" id="KW-1185">Reference proteome</keyword>
<dbReference type="InterPro" id="IPR020103">
    <property type="entry name" value="PsdUridine_synth_cat_dom_sf"/>
</dbReference>
<evidence type="ECO:0000256" key="4">
    <source>
        <dbReference type="PIRSR" id="PIRSR606225-1"/>
    </source>
</evidence>
<dbReference type="InterPro" id="IPR050188">
    <property type="entry name" value="RluA_PseudoU_synthase"/>
</dbReference>